<keyword evidence="3" id="KW-0813">Transport</keyword>
<evidence type="ECO:0000256" key="9">
    <source>
        <dbReference type="SAM" id="Phobius"/>
    </source>
</evidence>
<dbReference type="Proteomes" id="UP000326725">
    <property type="component" value="Unassembled WGS sequence"/>
</dbReference>
<protein>
    <submittedName>
        <fullName evidence="10">Putative symporter YodF</fullName>
    </submittedName>
</protein>
<feature type="transmembrane region" description="Helical" evidence="9">
    <location>
        <begin position="122"/>
        <end position="149"/>
    </location>
</feature>
<reference evidence="10 11" key="1">
    <citation type="submission" date="2019-09" db="EMBL/GenBank/DDBJ databases">
        <authorList>
            <person name="Criscuolo A."/>
        </authorList>
    </citation>
    <scope>NUCLEOTIDE SEQUENCE [LARGE SCALE GENOMIC DNA]</scope>
    <source>
        <strain evidence="11">3(2)</strain>
    </source>
</reference>
<keyword evidence="4 9" id="KW-0812">Transmembrane</keyword>
<evidence type="ECO:0000256" key="6">
    <source>
        <dbReference type="ARBA" id="ARBA00022989"/>
    </source>
</evidence>
<feature type="transmembrane region" description="Helical" evidence="9">
    <location>
        <begin position="155"/>
        <end position="175"/>
    </location>
</feature>
<keyword evidence="11" id="KW-1185">Reference proteome</keyword>
<dbReference type="GO" id="GO:0005886">
    <property type="term" value="C:plasma membrane"/>
    <property type="evidence" value="ECO:0007669"/>
    <property type="project" value="TreeGrafter"/>
</dbReference>
<accession>A0A5K1I177</accession>
<dbReference type="GO" id="GO:0015293">
    <property type="term" value="F:symporter activity"/>
    <property type="evidence" value="ECO:0007669"/>
    <property type="project" value="UniProtKB-KW"/>
</dbReference>
<dbReference type="Gene3D" id="1.20.1730.10">
    <property type="entry name" value="Sodium/glucose cotransporter"/>
    <property type="match status" value="1"/>
</dbReference>
<proteinExistence type="inferred from homology"/>
<dbReference type="PANTHER" id="PTHR48086">
    <property type="entry name" value="SODIUM/PROLINE SYMPORTER-RELATED"/>
    <property type="match status" value="1"/>
</dbReference>
<sequence>MSDSMIVVGITLAYLAAVLWVGLRARNQESSSLEGYVAGGRHVGVVILFFILGAEIFSAFAFLGAPGWAYQHGSPGFYILAYLSLVPITIWALGPRVAKLGRERGYLTQGDMIADRYRSKPLGILAGVIGVLALVPYLTIQIAGAGLLFQAATDGLVPFWLGALLAFLVVAAYVFASGLSGIGWTNLMQGIMMIAIAWFLGLTIPERLYGGVGEMFAQLQQTAPEYLTMPGATNMSWGYFSTAVLVSAFGGAMWPHLFMKFYSADSGESLRKVSVFYPLYATLLVPLLFIGFAGILVFAEEPLARADTVLLKMVMDVANFSPWVIGLMLSGALAAAMSTGANLAHTAAVVLVRDVFGPTVMKEASEKATVSVTRWSVLGLSLIAYLFALINPASLVMLLLGAYGLLVQLFPMVIGALFFPRLRRASVMLGALVGSLAYLLMEFIWSSPLGWHAGVWAILLNLLVVAVSQQFSQPASPKPAAAQQPS</sequence>
<feature type="transmembrane region" description="Helical" evidence="9">
    <location>
        <begin position="236"/>
        <end position="254"/>
    </location>
</feature>
<evidence type="ECO:0000256" key="7">
    <source>
        <dbReference type="ARBA" id="ARBA00023136"/>
    </source>
</evidence>
<dbReference type="RefSeq" id="WP_151441901.1">
    <property type="nucleotide sequence ID" value="NZ_CABVOU010000014.1"/>
</dbReference>
<dbReference type="InterPro" id="IPR038377">
    <property type="entry name" value="Na/Glc_symporter_sf"/>
</dbReference>
<feature type="transmembrane region" description="Helical" evidence="9">
    <location>
        <begin position="451"/>
        <end position="468"/>
    </location>
</feature>
<feature type="transmembrane region" description="Helical" evidence="9">
    <location>
        <begin position="372"/>
        <end position="390"/>
    </location>
</feature>
<comment type="similarity">
    <text evidence="2 8">Belongs to the sodium:solute symporter (SSF) (TC 2.A.21) family.</text>
</comment>
<dbReference type="Pfam" id="PF00474">
    <property type="entry name" value="SSF"/>
    <property type="match status" value="1"/>
</dbReference>
<evidence type="ECO:0000256" key="1">
    <source>
        <dbReference type="ARBA" id="ARBA00004141"/>
    </source>
</evidence>
<dbReference type="PROSITE" id="PS50283">
    <property type="entry name" value="NA_SOLUT_SYMP_3"/>
    <property type="match status" value="1"/>
</dbReference>
<evidence type="ECO:0000256" key="3">
    <source>
        <dbReference type="ARBA" id="ARBA00022448"/>
    </source>
</evidence>
<feature type="transmembrane region" description="Helical" evidence="9">
    <location>
        <begin position="6"/>
        <end position="23"/>
    </location>
</feature>
<evidence type="ECO:0000256" key="4">
    <source>
        <dbReference type="ARBA" id="ARBA00022692"/>
    </source>
</evidence>
<gene>
    <name evidence="10" type="primary">yodF</name>
    <name evidence="10" type="ORF">HALO32_00181</name>
</gene>
<dbReference type="InterPro" id="IPR001734">
    <property type="entry name" value="Na/solute_symporter"/>
</dbReference>
<feature type="transmembrane region" description="Helical" evidence="9">
    <location>
        <begin position="275"/>
        <end position="299"/>
    </location>
</feature>
<evidence type="ECO:0000256" key="5">
    <source>
        <dbReference type="ARBA" id="ARBA00022847"/>
    </source>
</evidence>
<comment type="subcellular location">
    <subcellularLocation>
        <location evidence="1">Membrane</location>
        <topology evidence="1">Multi-pass membrane protein</topology>
    </subcellularLocation>
</comment>
<feature type="transmembrane region" description="Helical" evidence="9">
    <location>
        <begin position="426"/>
        <end position="445"/>
    </location>
</feature>
<keyword evidence="5" id="KW-0769">Symport</keyword>
<name>A0A5K1I177_9GAMM</name>
<evidence type="ECO:0000256" key="8">
    <source>
        <dbReference type="RuleBase" id="RU362091"/>
    </source>
</evidence>
<dbReference type="EMBL" id="CABVOU010000014">
    <property type="protein sequence ID" value="VVZ94131.1"/>
    <property type="molecule type" value="Genomic_DNA"/>
</dbReference>
<evidence type="ECO:0000313" key="11">
    <source>
        <dbReference type="Proteomes" id="UP000326725"/>
    </source>
</evidence>
<feature type="transmembrane region" description="Helical" evidence="9">
    <location>
        <begin position="77"/>
        <end position="94"/>
    </location>
</feature>
<feature type="transmembrane region" description="Helical" evidence="9">
    <location>
        <begin position="396"/>
        <end position="419"/>
    </location>
</feature>
<dbReference type="CDD" id="cd10322">
    <property type="entry name" value="SLC5sbd"/>
    <property type="match status" value="1"/>
</dbReference>
<keyword evidence="7 9" id="KW-0472">Membrane</keyword>
<dbReference type="AlphaFoldDB" id="A0A5K1I177"/>
<keyword evidence="6 9" id="KW-1133">Transmembrane helix</keyword>
<feature type="transmembrane region" description="Helical" evidence="9">
    <location>
        <begin position="187"/>
        <end position="205"/>
    </location>
</feature>
<feature type="transmembrane region" description="Helical" evidence="9">
    <location>
        <begin position="323"/>
        <end position="352"/>
    </location>
</feature>
<feature type="transmembrane region" description="Helical" evidence="9">
    <location>
        <begin position="43"/>
        <end position="65"/>
    </location>
</feature>
<dbReference type="InterPro" id="IPR050277">
    <property type="entry name" value="Sodium:Solute_Symporter"/>
</dbReference>
<evidence type="ECO:0000313" key="10">
    <source>
        <dbReference type="EMBL" id="VVZ94131.1"/>
    </source>
</evidence>
<organism evidence="10 11">
    <name type="scientific">Halomonas lysinitropha</name>
    <dbReference type="NCBI Taxonomy" id="2607506"/>
    <lineage>
        <taxon>Bacteria</taxon>
        <taxon>Pseudomonadati</taxon>
        <taxon>Pseudomonadota</taxon>
        <taxon>Gammaproteobacteria</taxon>
        <taxon>Oceanospirillales</taxon>
        <taxon>Halomonadaceae</taxon>
        <taxon>Halomonas</taxon>
    </lineage>
</organism>
<evidence type="ECO:0000256" key="2">
    <source>
        <dbReference type="ARBA" id="ARBA00006434"/>
    </source>
</evidence>